<dbReference type="Gene3D" id="3.40.630.30">
    <property type="match status" value="1"/>
</dbReference>
<feature type="domain" description="N-acetyltransferase" evidence="1">
    <location>
        <begin position="17"/>
        <end position="218"/>
    </location>
</feature>
<sequence length="238" mass="28041">MFRLETFVLYDKKPKSITIRNYTKKDFDAIIEMERLSYPPPFPQELLWEEEQLSSHVDAFPLGCLCVEMDKKVVGVLTTMIINYDPDEPHTWDEITNEGYVKGSHQPKGETLYVVDINVHRDFRHYNIGRVMVQSAYYLVVKLDLDRLLGCGRMPNYHKYAKDLSPEEYIEKVIDGEISDPVISFMFKCGRRPVKILANYVEDNKSRDYACLMEWRNPFKNVPKLPQQKFLKDMKDIK</sequence>
<dbReference type="AlphaFoldDB" id="A0A1I0BUC6"/>
<organism evidence="2 3">
    <name type="scientific">Natronincola peptidivorans</name>
    <dbReference type="NCBI Taxonomy" id="426128"/>
    <lineage>
        <taxon>Bacteria</taxon>
        <taxon>Bacillati</taxon>
        <taxon>Bacillota</taxon>
        <taxon>Clostridia</taxon>
        <taxon>Peptostreptococcales</taxon>
        <taxon>Natronincolaceae</taxon>
        <taxon>Natronincola</taxon>
    </lineage>
</organism>
<dbReference type="InterPro" id="IPR016181">
    <property type="entry name" value="Acyl_CoA_acyltransferase"/>
</dbReference>
<dbReference type="OrthoDB" id="9796171at2"/>
<evidence type="ECO:0000313" key="3">
    <source>
        <dbReference type="Proteomes" id="UP000199568"/>
    </source>
</evidence>
<dbReference type="InterPro" id="IPR000182">
    <property type="entry name" value="GNAT_dom"/>
</dbReference>
<dbReference type="RefSeq" id="WP_090441425.1">
    <property type="nucleotide sequence ID" value="NZ_FOHU01000004.1"/>
</dbReference>
<reference evidence="2 3" key="1">
    <citation type="submission" date="2016-10" db="EMBL/GenBank/DDBJ databases">
        <authorList>
            <person name="de Groot N.N."/>
        </authorList>
    </citation>
    <scope>NUCLEOTIDE SEQUENCE [LARGE SCALE GENOMIC DNA]</scope>
    <source>
        <strain evidence="2 3">DSM 18979</strain>
    </source>
</reference>
<dbReference type="SUPFAM" id="SSF55729">
    <property type="entry name" value="Acyl-CoA N-acyltransferases (Nat)"/>
    <property type="match status" value="1"/>
</dbReference>
<accession>A0A1I0BUC6</accession>
<keyword evidence="3" id="KW-1185">Reference proteome</keyword>
<dbReference type="PROSITE" id="PS51186">
    <property type="entry name" value="GNAT"/>
    <property type="match status" value="1"/>
</dbReference>
<protein>
    <recommendedName>
        <fullName evidence="1">N-acetyltransferase domain-containing protein</fullName>
    </recommendedName>
</protein>
<proteinExistence type="predicted"/>
<evidence type="ECO:0000313" key="2">
    <source>
        <dbReference type="EMBL" id="SET10658.1"/>
    </source>
</evidence>
<dbReference type="EMBL" id="FOHU01000004">
    <property type="protein sequence ID" value="SET10658.1"/>
    <property type="molecule type" value="Genomic_DNA"/>
</dbReference>
<gene>
    <name evidence="2" type="ORF">SAMN05660297_01425</name>
</gene>
<name>A0A1I0BUC6_9FIRM</name>
<dbReference type="Pfam" id="PF00583">
    <property type="entry name" value="Acetyltransf_1"/>
    <property type="match status" value="1"/>
</dbReference>
<dbReference type="STRING" id="426128.SAMN05660297_01425"/>
<dbReference type="Proteomes" id="UP000199568">
    <property type="component" value="Unassembled WGS sequence"/>
</dbReference>
<evidence type="ECO:0000259" key="1">
    <source>
        <dbReference type="PROSITE" id="PS51186"/>
    </source>
</evidence>
<dbReference type="GO" id="GO:0016747">
    <property type="term" value="F:acyltransferase activity, transferring groups other than amino-acyl groups"/>
    <property type="evidence" value="ECO:0007669"/>
    <property type="project" value="InterPro"/>
</dbReference>